<reference evidence="2" key="2">
    <citation type="journal article" date="2015" name="Data Brief">
        <title>Shoot transcriptome of the giant reed, Arundo donax.</title>
        <authorList>
            <person name="Barrero R.A."/>
            <person name="Guerrero F.D."/>
            <person name="Moolhuijzen P."/>
            <person name="Goolsby J.A."/>
            <person name="Tidwell J."/>
            <person name="Bellgard S.E."/>
            <person name="Bellgard M.I."/>
        </authorList>
    </citation>
    <scope>NUCLEOTIDE SEQUENCE</scope>
    <source>
        <tissue evidence="2">Shoot tissue taken approximately 20 cm above the soil surface</tissue>
    </source>
</reference>
<evidence type="ECO:0000313" key="2">
    <source>
        <dbReference type="EMBL" id="JAD66431.1"/>
    </source>
</evidence>
<sequence length="143" mass="14686">MMAEIVDMGATVRSSMTRYVTPSFTYPPGPSPAASCACACASLPCASPGVHRISTVIGCRHAGHGRPDTSVTFIGFPAHEFEYLPPHRKYRFAGGGGGGGGSAPSPSSSKSAADGNVDVGLRRASRFGEAETKNASSRDRAPA</sequence>
<dbReference type="EMBL" id="GBRH01231464">
    <property type="protein sequence ID" value="JAD66431.1"/>
    <property type="molecule type" value="Transcribed_RNA"/>
</dbReference>
<evidence type="ECO:0000256" key="1">
    <source>
        <dbReference type="SAM" id="MobiDB-lite"/>
    </source>
</evidence>
<feature type="compositionally biased region" description="Gly residues" evidence="1">
    <location>
        <begin position="93"/>
        <end position="102"/>
    </location>
</feature>
<feature type="compositionally biased region" description="Low complexity" evidence="1">
    <location>
        <begin position="103"/>
        <end position="113"/>
    </location>
</feature>
<protein>
    <submittedName>
        <fullName evidence="2">Uncharacterized protein</fullName>
    </submittedName>
</protein>
<feature type="region of interest" description="Disordered" evidence="1">
    <location>
        <begin position="92"/>
        <end position="143"/>
    </location>
</feature>
<organism evidence="2">
    <name type="scientific">Arundo donax</name>
    <name type="common">Giant reed</name>
    <name type="synonym">Donax arundinaceus</name>
    <dbReference type="NCBI Taxonomy" id="35708"/>
    <lineage>
        <taxon>Eukaryota</taxon>
        <taxon>Viridiplantae</taxon>
        <taxon>Streptophyta</taxon>
        <taxon>Embryophyta</taxon>
        <taxon>Tracheophyta</taxon>
        <taxon>Spermatophyta</taxon>
        <taxon>Magnoliopsida</taxon>
        <taxon>Liliopsida</taxon>
        <taxon>Poales</taxon>
        <taxon>Poaceae</taxon>
        <taxon>PACMAD clade</taxon>
        <taxon>Arundinoideae</taxon>
        <taxon>Arundineae</taxon>
        <taxon>Arundo</taxon>
    </lineage>
</organism>
<feature type="compositionally biased region" description="Basic and acidic residues" evidence="1">
    <location>
        <begin position="126"/>
        <end position="143"/>
    </location>
</feature>
<proteinExistence type="predicted"/>
<name>A0A0A9BSZ4_ARUDO</name>
<dbReference type="AlphaFoldDB" id="A0A0A9BSZ4"/>
<reference evidence="2" key="1">
    <citation type="submission" date="2014-09" db="EMBL/GenBank/DDBJ databases">
        <authorList>
            <person name="Magalhaes I.L.F."/>
            <person name="Oliveira U."/>
            <person name="Santos F.R."/>
            <person name="Vidigal T.H.D.A."/>
            <person name="Brescovit A.D."/>
            <person name="Santos A.J."/>
        </authorList>
    </citation>
    <scope>NUCLEOTIDE SEQUENCE</scope>
    <source>
        <tissue evidence="2">Shoot tissue taken approximately 20 cm above the soil surface</tissue>
    </source>
</reference>
<accession>A0A0A9BSZ4</accession>